<evidence type="ECO:0000313" key="8">
    <source>
        <dbReference type="Proteomes" id="UP000076738"/>
    </source>
</evidence>
<sequence>MVFLSPPTSAHDAGQTYLTAYREILAKRRTRSNTPSAVVILAALEVDSLCACRMLASLLTRDGVQHRIEPISGYPALVALKDQLRKSQELHTLVLLNIGSMLDLASEDWFGEFGQGVRVHVIDSRRPRSLPNLFGVGERQERIVVWDDGEVGKLQEEKKAFEETMFDASDSEDEEEDEEDEEDMDEDEEDEEGTPRKKRKLNGGMSKRERREKRDEHVARLDKYYTGGTSYGQSCAGIIYILATALERADNALLWLSILGLTYQYLSSRIKRGTYEQMYEVFSDEVARLNTVTPGTVGEPGARQQLTADDTGIRASEEMRFMLVRHWNLYDAMYHSAYVMSRLRAWNEKGKKQLGGMLAKMGFSLQQCQQAFIHMDQDLKRSLRAKMDNYAPEYGLVELTYPSYTRSFGFRLQPLSAADVVEGVGALLEAASGVKLEVEMEGNRGGGEWFGGSRTWQLPGRSGGKENQPVGAGIRAEAKDSERKSTQQAEEDEREAKEEEWWVGNFWSAYDALGMNINLLRNSLPLAMALQRAIVRQGTALISKRAITQTKSFRLATIREGPDLALFAHPSTLSRLALWLVDATRTWVQSMQVGRKKRLLPFVVACAKEEVGTYVVVGVTGAEEMGDVRPNTFNLAFLEARDRSGARTRQVTFDTSVVEVNKEDLHKFLETLAMRAG</sequence>
<dbReference type="GO" id="GO:0003682">
    <property type="term" value="F:chromatin binding"/>
    <property type="evidence" value="ECO:0007669"/>
    <property type="project" value="TreeGrafter"/>
</dbReference>
<dbReference type="PANTHER" id="PTHR10507:SF0">
    <property type="entry name" value="CELL DIVISION CONTROL PROTEIN 45 HOMOLOG"/>
    <property type="match status" value="1"/>
</dbReference>
<comment type="similarity">
    <text evidence="2">Belongs to the CDC45 family.</text>
</comment>
<gene>
    <name evidence="7" type="ORF">CALVIDRAFT_58488</name>
</gene>
<dbReference type="GO" id="GO:0003697">
    <property type="term" value="F:single-stranded DNA binding"/>
    <property type="evidence" value="ECO:0007669"/>
    <property type="project" value="TreeGrafter"/>
</dbReference>
<keyword evidence="3" id="KW-0235">DNA replication</keyword>
<reference evidence="7 8" key="1">
    <citation type="journal article" date="2016" name="Mol. Biol. Evol.">
        <title>Comparative Genomics of Early-Diverging Mushroom-Forming Fungi Provides Insights into the Origins of Lignocellulose Decay Capabilities.</title>
        <authorList>
            <person name="Nagy L.G."/>
            <person name="Riley R."/>
            <person name="Tritt A."/>
            <person name="Adam C."/>
            <person name="Daum C."/>
            <person name="Floudas D."/>
            <person name="Sun H."/>
            <person name="Yadav J.S."/>
            <person name="Pangilinan J."/>
            <person name="Larsson K.H."/>
            <person name="Matsuura K."/>
            <person name="Barry K."/>
            <person name="Labutti K."/>
            <person name="Kuo R."/>
            <person name="Ohm R.A."/>
            <person name="Bhattacharya S.S."/>
            <person name="Shirouzu T."/>
            <person name="Yoshinaga Y."/>
            <person name="Martin F.M."/>
            <person name="Grigoriev I.V."/>
            <person name="Hibbett D.S."/>
        </authorList>
    </citation>
    <scope>NUCLEOTIDE SEQUENCE [LARGE SCALE GENOMIC DNA]</scope>
    <source>
        <strain evidence="7 8">TUFC12733</strain>
    </source>
</reference>
<dbReference type="EMBL" id="KV417278">
    <property type="protein sequence ID" value="KZO97722.1"/>
    <property type="molecule type" value="Genomic_DNA"/>
</dbReference>
<dbReference type="Proteomes" id="UP000076738">
    <property type="component" value="Unassembled WGS sequence"/>
</dbReference>
<dbReference type="Pfam" id="PF02724">
    <property type="entry name" value="CDC45"/>
    <property type="match status" value="1"/>
</dbReference>
<dbReference type="OrthoDB" id="10258882at2759"/>
<dbReference type="GO" id="GO:0003688">
    <property type="term" value="F:DNA replication origin binding"/>
    <property type="evidence" value="ECO:0007669"/>
    <property type="project" value="TreeGrafter"/>
</dbReference>
<name>A0A167NHL5_CALVF</name>
<evidence type="ECO:0000256" key="4">
    <source>
        <dbReference type="ARBA" id="ARBA00023242"/>
    </source>
</evidence>
<evidence type="ECO:0000256" key="2">
    <source>
        <dbReference type="ARBA" id="ARBA00010727"/>
    </source>
</evidence>
<feature type="compositionally biased region" description="Basic and acidic residues" evidence="6">
    <location>
        <begin position="206"/>
        <end position="216"/>
    </location>
</feature>
<accession>A0A167NHL5</accession>
<dbReference type="GO" id="GO:0000727">
    <property type="term" value="P:double-strand break repair via break-induced replication"/>
    <property type="evidence" value="ECO:0007669"/>
    <property type="project" value="TreeGrafter"/>
</dbReference>
<keyword evidence="5" id="KW-0131">Cell cycle</keyword>
<evidence type="ECO:0000313" key="7">
    <source>
        <dbReference type="EMBL" id="KZO97722.1"/>
    </source>
</evidence>
<evidence type="ECO:0000256" key="6">
    <source>
        <dbReference type="SAM" id="MobiDB-lite"/>
    </source>
</evidence>
<feature type="compositionally biased region" description="Acidic residues" evidence="6">
    <location>
        <begin position="169"/>
        <end position="192"/>
    </location>
</feature>
<dbReference type="InterPro" id="IPR003874">
    <property type="entry name" value="CDC45"/>
</dbReference>
<feature type="region of interest" description="Disordered" evidence="6">
    <location>
        <begin position="157"/>
        <end position="216"/>
    </location>
</feature>
<dbReference type="AlphaFoldDB" id="A0A167NHL5"/>
<dbReference type="GO" id="GO:0031261">
    <property type="term" value="C:DNA replication preinitiation complex"/>
    <property type="evidence" value="ECO:0007669"/>
    <property type="project" value="TreeGrafter"/>
</dbReference>
<protein>
    <submittedName>
        <fullName evidence="7">CDC45-like protein</fullName>
    </submittedName>
</protein>
<proteinExistence type="inferred from homology"/>
<organism evidence="7 8">
    <name type="scientific">Calocera viscosa (strain TUFC12733)</name>
    <dbReference type="NCBI Taxonomy" id="1330018"/>
    <lineage>
        <taxon>Eukaryota</taxon>
        <taxon>Fungi</taxon>
        <taxon>Dikarya</taxon>
        <taxon>Basidiomycota</taxon>
        <taxon>Agaricomycotina</taxon>
        <taxon>Dacrymycetes</taxon>
        <taxon>Dacrymycetales</taxon>
        <taxon>Dacrymycetaceae</taxon>
        <taxon>Calocera</taxon>
    </lineage>
</organism>
<evidence type="ECO:0000256" key="5">
    <source>
        <dbReference type="ARBA" id="ARBA00023306"/>
    </source>
</evidence>
<feature type="region of interest" description="Disordered" evidence="6">
    <location>
        <begin position="458"/>
        <end position="496"/>
    </location>
</feature>
<keyword evidence="4" id="KW-0539">Nucleus</keyword>
<evidence type="ECO:0000256" key="3">
    <source>
        <dbReference type="ARBA" id="ARBA00022705"/>
    </source>
</evidence>
<keyword evidence="8" id="KW-1185">Reference proteome</keyword>
<comment type="subcellular location">
    <subcellularLocation>
        <location evidence="1">Nucleus</location>
    </subcellularLocation>
</comment>
<evidence type="ECO:0000256" key="1">
    <source>
        <dbReference type="ARBA" id="ARBA00004123"/>
    </source>
</evidence>
<feature type="compositionally biased region" description="Basic and acidic residues" evidence="6">
    <location>
        <begin position="476"/>
        <end position="485"/>
    </location>
</feature>
<dbReference type="STRING" id="1330018.A0A167NHL5"/>
<dbReference type="GO" id="GO:0006270">
    <property type="term" value="P:DNA replication initiation"/>
    <property type="evidence" value="ECO:0007669"/>
    <property type="project" value="InterPro"/>
</dbReference>
<dbReference type="PANTHER" id="PTHR10507">
    <property type="entry name" value="CDC45-RELATED PROTEIN"/>
    <property type="match status" value="1"/>
</dbReference>
<dbReference type="GO" id="GO:1902977">
    <property type="term" value="P:mitotic DNA replication preinitiation complex assembly"/>
    <property type="evidence" value="ECO:0007669"/>
    <property type="project" value="TreeGrafter"/>
</dbReference>